<gene>
    <name evidence="2" type="ORF">P8935_15910</name>
</gene>
<dbReference type="GO" id="GO:0006780">
    <property type="term" value="P:uroporphyrinogen III biosynthetic process"/>
    <property type="evidence" value="ECO:0007669"/>
    <property type="project" value="InterPro"/>
</dbReference>
<keyword evidence="2" id="KW-0456">Lyase</keyword>
<dbReference type="SUPFAM" id="SSF69618">
    <property type="entry name" value="HemD-like"/>
    <property type="match status" value="1"/>
</dbReference>
<dbReference type="InterPro" id="IPR036108">
    <property type="entry name" value="4pyrrol_syn_uPrphyn_synt_sf"/>
</dbReference>
<evidence type="ECO:0000259" key="1">
    <source>
        <dbReference type="Pfam" id="PF02602"/>
    </source>
</evidence>
<dbReference type="InterPro" id="IPR003754">
    <property type="entry name" value="4pyrrol_synth_uPrphyn_synth"/>
</dbReference>
<protein>
    <submittedName>
        <fullName evidence="2">Uroporphyrinogen-III synthase</fullName>
        <ecNumber evidence="2">4.2.1.75</ecNumber>
    </submittedName>
</protein>
<dbReference type="InterPro" id="IPR039793">
    <property type="entry name" value="UROS/Hem4"/>
</dbReference>
<dbReference type="EC" id="4.2.1.75" evidence="2"/>
<dbReference type="Pfam" id="PF02602">
    <property type="entry name" value="HEM4"/>
    <property type="match status" value="1"/>
</dbReference>
<dbReference type="EMBL" id="CP121196">
    <property type="protein sequence ID" value="XBH16050.1"/>
    <property type="molecule type" value="Genomic_DNA"/>
</dbReference>
<feature type="domain" description="Tetrapyrrole biosynthesis uroporphyrinogen III synthase" evidence="1">
    <location>
        <begin position="21"/>
        <end position="247"/>
    </location>
</feature>
<dbReference type="AlphaFoldDB" id="A0AAU7DFC9"/>
<accession>A0AAU7DFC9</accession>
<dbReference type="PANTHER" id="PTHR40082">
    <property type="entry name" value="BLR5956 PROTEIN"/>
    <property type="match status" value="1"/>
</dbReference>
<sequence>MTAPLAGRRVLVTRAAHQAGKLSEGLRAAGIEPVEVPVLEILPPASYEPLNHALQHLYSYDWLILTSANTVRAVTERAAALGLSLRDPGPHIGAIGQATAEAARQAGLHVTLTPESYVAESLVTALATRIRGKHVLLARATIARDVIPDALRKIGATVNVVDAYQNATPADSPGRLRAAIATRIDACTFTSSSSVIHLADVARNAGIAFPFPGVKAISIGPITSATLRERGWEPFAEATPHDIPALLAAVLRALA</sequence>
<dbReference type="GO" id="GO:0004852">
    <property type="term" value="F:uroporphyrinogen-III synthase activity"/>
    <property type="evidence" value="ECO:0007669"/>
    <property type="project" value="UniProtKB-EC"/>
</dbReference>
<dbReference type="PANTHER" id="PTHR40082:SF1">
    <property type="entry name" value="BLR5956 PROTEIN"/>
    <property type="match status" value="1"/>
</dbReference>
<evidence type="ECO:0000313" key="2">
    <source>
        <dbReference type="EMBL" id="XBH16050.1"/>
    </source>
</evidence>
<dbReference type="RefSeq" id="WP_348261281.1">
    <property type="nucleotide sequence ID" value="NZ_CP121196.1"/>
</dbReference>
<dbReference type="Gene3D" id="3.40.50.10090">
    <property type="match status" value="2"/>
</dbReference>
<proteinExistence type="predicted"/>
<organism evidence="2">
    <name type="scientific">Telmatobacter sp. DSM 110680</name>
    <dbReference type="NCBI Taxonomy" id="3036704"/>
    <lineage>
        <taxon>Bacteria</taxon>
        <taxon>Pseudomonadati</taxon>
        <taxon>Acidobacteriota</taxon>
        <taxon>Terriglobia</taxon>
        <taxon>Terriglobales</taxon>
        <taxon>Acidobacteriaceae</taxon>
        <taxon>Telmatobacter</taxon>
    </lineage>
</organism>
<dbReference type="CDD" id="cd06578">
    <property type="entry name" value="HemD"/>
    <property type="match status" value="1"/>
</dbReference>
<name>A0AAU7DFC9_9BACT</name>
<reference evidence="2" key="1">
    <citation type="submission" date="2023-03" db="EMBL/GenBank/DDBJ databases">
        <title>Edaphobacter sp.</title>
        <authorList>
            <person name="Huber K.J."/>
            <person name="Papendorf J."/>
            <person name="Pilke C."/>
            <person name="Bunk B."/>
            <person name="Sproeer C."/>
            <person name="Pester M."/>
        </authorList>
    </citation>
    <scope>NUCLEOTIDE SEQUENCE</scope>
    <source>
        <strain evidence="2">DSM 110680</strain>
    </source>
</reference>